<dbReference type="AlphaFoldDB" id="A0A2K9P3M3"/>
<sequence>MKLLKKILIILIPLCLFVNMVVFSNIENDYNEHNETFANKIDSEYHVIKLKDAIKYDDCILDARAVNIYYADENGIWIDFYGIDDNENSVDKWNMALVGYDGSIRYYNKNDDLLNGLFYDGIARVKIDDKYGYINESYNWVVPPIYNFATIFKDGMGFASKENNYGEIENFFFDNTGNVIFSTKGDFVKYHSSIATEYDKEENYEVFSNGYAEYNLNGKKYIIDKDLVPCQKNKIELPDSGELIGYDSKSSIKVYTFLSNQNDKFDKINAYMYGRDNELKYTNTFIIEHGTYYKNFRILDSGMVLFDGYLNENQNNTGFIELVSPDGQVIGSKELKQYIQGNNLYDKCFSYGENLLRLENVFYNRNLTEIGEILLYENSTDDESTVSEFIGGNNNIVCCFTGHTKLKQNNTVYYVGELNTIFVLNHKTVKLNNSPKFVNQDKIPQYENSNEIKIYLNNEQLKFDITPITEKDRTLVPMRAIFEALGAEVEWENETRTATATKNGITVSVTIDSNKMQKNGEDIELDVPARLVGDSRTLVPLRAISEAFGCQVEWDEELQRVDIYSN</sequence>
<dbReference type="Pfam" id="PF07833">
    <property type="entry name" value="Cu_amine_oxidN1"/>
    <property type="match status" value="1"/>
</dbReference>
<dbReference type="GeneID" id="98063083"/>
<dbReference type="InterPro" id="IPR036582">
    <property type="entry name" value="Mao_N_sf"/>
</dbReference>
<dbReference type="EMBL" id="CP020991">
    <property type="protein sequence ID" value="AUO19852.1"/>
    <property type="molecule type" value="Genomic_DNA"/>
</dbReference>
<accession>A0A2K9P3M3</accession>
<organism evidence="2 3">
    <name type="scientific">Monoglobus pectinilyticus</name>
    <dbReference type="NCBI Taxonomy" id="1981510"/>
    <lineage>
        <taxon>Bacteria</taxon>
        <taxon>Bacillati</taxon>
        <taxon>Bacillota</taxon>
        <taxon>Clostridia</taxon>
        <taxon>Monoglobales</taxon>
        <taxon>Monoglobaceae</taxon>
        <taxon>Monoglobus</taxon>
    </lineage>
</organism>
<dbReference type="OrthoDB" id="210273at2"/>
<dbReference type="RefSeq" id="WP_158648962.1">
    <property type="nucleotide sequence ID" value="NZ_CP020991.1"/>
</dbReference>
<evidence type="ECO:0000259" key="1">
    <source>
        <dbReference type="Pfam" id="PF07833"/>
    </source>
</evidence>
<dbReference type="Pfam" id="PF14903">
    <property type="entry name" value="WG_beta_rep"/>
    <property type="match status" value="1"/>
</dbReference>
<gene>
    <name evidence="2" type="ORF">B9O19_01696</name>
</gene>
<keyword evidence="3" id="KW-1185">Reference proteome</keyword>
<proteinExistence type="predicted"/>
<evidence type="ECO:0000313" key="3">
    <source>
        <dbReference type="Proteomes" id="UP000235589"/>
    </source>
</evidence>
<dbReference type="Gene3D" id="3.30.457.10">
    <property type="entry name" value="Copper amine oxidase-like, N-terminal domain"/>
    <property type="match status" value="1"/>
</dbReference>
<dbReference type="Proteomes" id="UP000235589">
    <property type="component" value="Chromosome"/>
</dbReference>
<name>A0A2K9P3M3_9FIRM</name>
<feature type="domain" description="Copper amine oxidase-like N-terminal" evidence="1">
    <location>
        <begin position="456"/>
        <end position="562"/>
    </location>
</feature>
<dbReference type="SUPFAM" id="SSF55383">
    <property type="entry name" value="Copper amine oxidase, domain N"/>
    <property type="match status" value="1"/>
</dbReference>
<dbReference type="InterPro" id="IPR012854">
    <property type="entry name" value="Cu_amine_oxidase-like_N"/>
</dbReference>
<protein>
    <submittedName>
        <fullName evidence="2">Copper amine oxidase-like domain-containing protein</fullName>
    </submittedName>
</protein>
<dbReference type="KEGG" id="mpec:B9O19_01696"/>
<dbReference type="InterPro" id="IPR032774">
    <property type="entry name" value="WG_beta_rep"/>
</dbReference>
<reference evidence="2 3" key="1">
    <citation type="submission" date="2017-04" db="EMBL/GenBank/DDBJ databases">
        <title>Monoglobus pectinilyticus 14 draft genome.</title>
        <authorList>
            <person name="Kim C."/>
            <person name="Rosendale D.I."/>
            <person name="Kelly W.J."/>
            <person name="Tannock G.W."/>
            <person name="Patchett M.L."/>
            <person name="Jordens J.Z."/>
        </authorList>
    </citation>
    <scope>NUCLEOTIDE SEQUENCE [LARGE SCALE GENOMIC DNA]</scope>
    <source>
        <strain evidence="2 3">14</strain>
    </source>
</reference>
<evidence type="ECO:0000313" key="2">
    <source>
        <dbReference type="EMBL" id="AUO19852.1"/>
    </source>
</evidence>